<organism evidence="1 2">
    <name type="scientific">Panagrolaimus sp. ES5</name>
    <dbReference type="NCBI Taxonomy" id="591445"/>
    <lineage>
        <taxon>Eukaryota</taxon>
        <taxon>Metazoa</taxon>
        <taxon>Ecdysozoa</taxon>
        <taxon>Nematoda</taxon>
        <taxon>Chromadorea</taxon>
        <taxon>Rhabditida</taxon>
        <taxon>Tylenchina</taxon>
        <taxon>Panagrolaimomorpha</taxon>
        <taxon>Panagrolaimoidea</taxon>
        <taxon>Panagrolaimidae</taxon>
        <taxon>Panagrolaimus</taxon>
    </lineage>
</organism>
<reference evidence="2" key="1">
    <citation type="submission" date="2022-11" db="UniProtKB">
        <authorList>
            <consortium name="WormBaseParasite"/>
        </authorList>
    </citation>
    <scope>IDENTIFICATION</scope>
</reference>
<accession>A0AC34FJJ0</accession>
<evidence type="ECO:0000313" key="2">
    <source>
        <dbReference type="WBParaSite" id="ES5_v2.g17476.t1"/>
    </source>
</evidence>
<evidence type="ECO:0000313" key="1">
    <source>
        <dbReference type="Proteomes" id="UP000887579"/>
    </source>
</evidence>
<protein>
    <submittedName>
        <fullName evidence="2">Uncharacterized protein</fullName>
    </submittedName>
</protein>
<dbReference type="Proteomes" id="UP000887579">
    <property type="component" value="Unplaced"/>
</dbReference>
<dbReference type="WBParaSite" id="ES5_v2.g17476.t1">
    <property type="protein sequence ID" value="ES5_v2.g17476.t1"/>
    <property type="gene ID" value="ES5_v2.g17476"/>
</dbReference>
<sequence length="694" mass="78347">MLLLLSLAVDEVWGRTCSASQTKNTLNCASHFFESLGFYENDGKNGLKIMDKLAHSWEAFEKMCISVKEFRHCLDPDTIKNCITRKEDRTGGYINITPSAIFHTGDFICTHWRKAVKSAYNCISTRCTDFDLSSCYDLAKSISKCVEKSKNECEQFGDDSFVIQSVILARECQKISNCKFCGDSNVMEQIMNYQQLPAFDDNLLTTIFKNAQSNDDKTQLEALSNLQKLLSQPKFPTKTVIEIGFVPILSQFLTSKNAEIQFQAASALKYMIDFDANVIAENDDVIQSLIRALITTDEKVLEKVIELLATLIEKEPNLRSIYAELNIVESLLLSFTSEISRDMSHGIATIISYICETEKLESRILIETFLPLFAELIYDYNSTIIIELAVSLVNSALKKYENVDFRVNVLDSITKLFHHSDENVQNAAKLVSQYIMNFDAKELVQEGDIKKTDKTPTKSSKHVKESLKDSKERTNDKGKCSASQSNKMMMCGYELFDSTGMYDSKKQVNVQALASLATSWTKMETFCTNFDDFEECLGPSIIKNCINLEKKVKTKSQYTDFALGFIYAAGNYICGSGKEDIKNVYSCISTHCNIDDTTCDTSKKSINKCVAFSKTKCNIPKQTILEVLEPLLQIRECFKNPDCFFCDEGFGNQIKAFFPNGGSKNTQRLDKDRIDTAARVSEHMKNLKSNSDEL</sequence>
<proteinExistence type="predicted"/>
<name>A0AC34FJJ0_9BILA</name>